<keyword evidence="16" id="KW-1185">Reference proteome</keyword>
<dbReference type="InterPro" id="IPR003661">
    <property type="entry name" value="HisK_dim/P_dom"/>
</dbReference>
<feature type="transmembrane region" description="Helical" evidence="12">
    <location>
        <begin position="179"/>
        <end position="202"/>
    </location>
</feature>
<dbReference type="InterPro" id="IPR036097">
    <property type="entry name" value="HisK_dim/P_sf"/>
</dbReference>
<protein>
    <recommendedName>
        <fullName evidence="3">histidine kinase</fullName>
        <ecNumber evidence="3">2.7.13.3</ecNumber>
    </recommendedName>
</protein>
<evidence type="ECO:0000259" key="14">
    <source>
        <dbReference type="PROSITE" id="PS50885"/>
    </source>
</evidence>
<evidence type="ECO:0000256" key="3">
    <source>
        <dbReference type="ARBA" id="ARBA00012438"/>
    </source>
</evidence>
<dbReference type="SMART" id="SM00387">
    <property type="entry name" value="HATPase_c"/>
    <property type="match status" value="1"/>
</dbReference>
<dbReference type="PANTHER" id="PTHR45436">
    <property type="entry name" value="SENSOR HISTIDINE KINASE YKOH"/>
    <property type="match status" value="1"/>
</dbReference>
<evidence type="ECO:0000256" key="10">
    <source>
        <dbReference type="ARBA" id="ARBA00023136"/>
    </source>
</evidence>
<dbReference type="PANTHER" id="PTHR45436:SF5">
    <property type="entry name" value="SENSOR HISTIDINE KINASE TRCS"/>
    <property type="match status" value="1"/>
</dbReference>
<dbReference type="SMART" id="SM00388">
    <property type="entry name" value="HisKA"/>
    <property type="match status" value="1"/>
</dbReference>
<keyword evidence="8 12" id="KW-1133">Transmembrane helix</keyword>
<dbReference type="EC" id="2.7.13.3" evidence="3"/>
<keyword evidence="4" id="KW-0597">Phosphoprotein</keyword>
<evidence type="ECO:0000256" key="12">
    <source>
        <dbReference type="SAM" id="Phobius"/>
    </source>
</evidence>
<dbReference type="Pfam" id="PF02518">
    <property type="entry name" value="HATPase_c"/>
    <property type="match status" value="1"/>
</dbReference>
<evidence type="ECO:0000256" key="1">
    <source>
        <dbReference type="ARBA" id="ARBA00000085"/>
    </source>
</evidence>
<evidence type="ECO:0000313" key="15">
    <source>
        <dbReference type="EMBL" id="CUU57046.1"/>
    </source>
</evidence>
<gene>
    <name evidence="15" type="ORF">Ga0074812_11061</name>
</gene>
<dbReference type="InterPro" id="IPR005467">
    <property type="entry name" value="His_kinase_dom"/>
</dbReference>
<dbReference type="FunFam" id="1.10.287.130:FF:000001">
    <property type="entry name" value="Two-component sensor histidine kinase"/>
    <property type="match status" value="1"/>
</dbReference>
<dbReference type="Gene3D" id="1.10.287.130">
    <property type="match status" value="1"/>
</dbReference>
<dbReference type="InterPro" id="IPR050428">
    <property type="entry name" value="TCS_sensor_his_kinase"/>
</dbReference>
<dbReference type="Gene3D" id="6.10.340.10">
    <property type="match status" value="1"/>
</dbReference>
<organism evidence="15 16">
    <name type="scientific">Parafrankia irregularis</name>
    <dbReference type="NCBI Taxonomy" id="795642"/>
    <lineage>
        <taxon>Bacteria</taxon>
        <taxon>Bacillati</taxon>
        <taxon>Actinomycetota</taxon>
        <taxon>Actinomycetes</taxon>
        <taxon>Frankiales</taxon>
        <taxon>Frankiaceae</taxon>
        <taxon>Parafrankia</taxon>
    </lineage>
</organism>
<evidence type="ECO:0000256" key="11">
    <source>
        <dbReference type="SAM" id="MobiDB-lite"/>
    </source>
</evidence>
<feature type="compositionally biased region" description="Gly residues" evidence="11">
    <location>
        <begin position="104"/>
        <end position="119"/>
    </location>
</feature>
<feature type="domain" description="Histidine kinase" evidence="13">
    <location>
        <begin position="271"/>
        <end position="485"/>
    </location>
</feature>
<dbReference type="InterPro" id="IPR003660">
    <property type="entry name" value="HAMP_dom"/>
</dbReference>
<dbReference type="AlphaFoldDB" id="A0A0S4QRL0"/>
<keyword evidence="9" id="KW-0902">Two-component regulatory system</keyword>
<evidence type="ECO:0000256" key="9">
    <source>
        <dbReference type="ARBA" id="ARBA00023012"/>
    </source>
</evidence>
<dbReference type="SUPFAM" id="SSF55874">
    <property type="entry name" value="ATPase domain of HSP90 chaperone/DNA topoisomerase II/histidine kinase"/>
    <property type="match status" value="1"/>
</dbReference>
<evidence type="ECO:0000256" key="4">
    <source>
        <dbReference type="ARBA" id="ARBA00022553"/>
    </source>
</evidence>
<dbReference type="InterPro" id="IPR003594">
    <property type="entry name" value="HATPase_dom"/>
</dbReference>
<dbReference type="Gene3D" id="3.30.565.10">
    <property type="entry name" value="Histidine kinase-like ATPase, C-terminal domain"/>
    <property type="match status" value="1"/>
</dbReference>
<dbReference type="SUPFAM" id="SSF158472">
    <property type="entry name" value="HAMP domain-like"/>
    <property type="match status" value="1"/>
</dbReference>
<evidence type="ECO:0000256" key="8">
    <source>
        <dbReference type="ARBA" id="ARBA00022989"/>
    </source>
</evidence>
<dbReference type="PRINTS" id="PR00344">
    <property type="entry name" value="BCTRLSENSOR"/>
</dbReference>
<dbReference type="InterPro" id="IPR004358">
    <property type="entry name" value="Sig_transdc_His_kin-like_C"/>
</dbReference>
<dbReference type="Pfam" id="PF00672">
    <property type="entry name" value="HAMP"/>
    <property type="match status" value="1"/>
</dbReference>
<dbReference type="CDD" id="cd06225">
    <property type="entry name" value="HAMP"/>
    <property type="match status" value="1"/>
</dbReference>
<evidence type="ECO:0000256" key="7">
    <source>
        <dbReference type="ARBA" id="ARBA00022777"/>
    </source>
</evidence>
<dbReference type="SUPFAM" id="SSF47384">
    <property type="entry name" value="Homodimeric domain of signal transducing histidine kinase"/>
    <property type="match status" value="1"/>
</dbReference>
<reference evidence="16" key="1">
    <citation type="submission" date="2015-11" db="EMBL/GenBank/DDBJ databases">
        <authorList>
            <person name="Varghese N."/>
        </authorList>
    </citation>
    <scope>NUCLEOTIDE SEQUENCE [LARGE SCALE GENOMIC DNA]</scope>
    <source>
        <strain evidence="16">DSM 45899</strain>
    </source>
</reference>
<keyword evidence="5" id="KW-0808">Transferase</keyword>
<evidence type="ECO:0000256" key="6">
    <source>
        <dbReference type="ARBA" id="ARBA00022692"/>
    </source>
</evidence>
<dbReference type="InterPro" id="IPR036890">
    <property type="entry name" value="HATPase_C_sf"/>
</dbReference>
<evidence type="ECO:0000256" key="2">
    <source>
        <dbReference type="ARBA" id="ARBA00004236"/>
    </source>
</evidence>
<evidence type="ECO:0000259" key="13">
    <source>
        <dbReference type="PROSITE" id="PS50109"/>
    </source>
</evidence>
<dbReference type="EMBL" id="FAOZ01000010">
    <property type="protein sequence ID" value="CUU57046.1"/>
    <property type="molecule type" value="Genomic_DNA"/>
</dbReference>
<comment type="subcellular location">
    <subcellularLocation>
        <location evidence="2">Cell membrane</location>
    </subcellularLocation>
</comment>
<dbReference type="SMART" id="SM00304">
    <property type="entry name" value="HAMP"/>
    <property type="match status" value="1"/>
</dbReference>
<evidence type="ECO:0000313" key="16">
    <source>
        <dbReference type="Proteomes" id="UP000198802"/>
    </source>
</evidence>
<keyword evidence="7 15" id="KW-0418">Kinase</keyword>
<dbReference type="RefSeq" id="WP_091278044.1">
    <property type="nucleotide sequence ID" value="NZ_FAOZ01000010.1"/>
</dbReference>
<keyword evidence="6 12" id="KW-0812">Transmembrane</keyword>
<keyword evidence="10 12" id="KW-0472">Membrane</keyword>
<dbReference type="CDD" id="cd00082">
    <property type="entry name" value="HisKA"/>
    <property type="match status" value="1"/>
</dbReference>
<proteinExistence type="predicted"/>
<dbReference type="CDD" id="cd00075">
    <property type="entry name" value="HATPase"/>
    <property type="match status" value="1"/>
</dbReference>
<accession>A0A0S4QRL0</accession>
<dbReference type="Pfam" id="PF00512">
    <property type="entry name" value="HisKA"/>
    <property type="match status" value="1"/>
</dbReference>
<sequence length="485" mass="50107">MTLRARLMFGLLGLMAVCLTVAGAASVLALRSHLVDQTDRRLRAAQSLFETRAATALSQLAPLLHGVGLQQAVAPTDFIVEMREPDGSLTVLTGLAETPAAGSSGAGGSGTGSSGGGGSGTGSLLAAVPDLDRRIASGAPFGLVAGGVRYRAVVGELPSGVTALVALPMRPVVETTGQLILIEVLAGAAVLALGGASAWFLLGRGLRPLRDITDTAVAIAGGDLTRRVAHGPPRSETGQLAAALNVMLAQIQAAFEDRRRSQQRLRRFVADASHELRTPLTSVRGYVDMLRQGMVPPSGADDALRRVQDETRRMGTLVDDMLYLAHLDEARPLARDEVDLAVVVRDAVTDAAAVEPDRPLTVLGPSACPVVGDRDALRQVIGNLLANVRVHTPAGTPAEVSLRGPVDGQVELRVRDDGPGMAPADLDRIFDRFYRSAAGRERGRGGSGLGMAIVAAVAAAHGGSAHAQASADDGSGLTVRIVLPG</sequence>
<dbReference type="Proteomes" id="UP000198802">
    <property type="component" value="Unassembled WGS sequence"/>
</dbReference>
<comment type="catalytic activity">
    <reaction evidence="1">
        <text>ATP + protein L-histidine = ADP + protein N-phospho-L-histidine.</text>
        <dbReference type="EC" id="2.7.13.3"/>
    </reaction>
</comment>
<feature type="region of interest" description="Disordered" evidence="11">
    <location>
        <begin position="100"/>
        <end position="119"/>
    </location>
</feature>
<dbReference type="GO" id="GO:0005886">
    <property type="term" value="C:plasma membrane"/>
    <property type="evidence" value="ECO:0007669"/>
    <property type="project" value="UniProtKB-SubCell"/>
</dbReference>
<feature type="domain" description="HAMP" evidence="14">
    <location>
        <begin position="203"/>
        <end position="256"/>
    </location>
</feature>
<dbReference type="PROSITE" id="PS50885">
    <property type="entry name" value="HAMP"/>
    <property type="match status" value="1"/>
</dbReference>
<dbReference type="GO" id="GO:0000155">
    <property type="term" value="F:phosphorelay sensor kinase activity"/>
    <property type="evidence" value="ECO:0007669"/>
    <property type="project" value="InterPro"/>
</dbReference>
<evidence type="ECO:0000256" key="5">
    <source>
        <dbReference type="ARBA" id="ARBA00022679"/>
    </source>
</evidence>
<name>A0A0S4QRL0_9ACTN</name>
<dbReference type="PROSITE" id="PS50109">
    <property type="entry name" value="HIS_KIN"/>
    <property type="match status" value="1"/>
</dbReference>